<evidence type="ECO:0000256" key="4">
    <source>
        <dbReference type="ARBA" id="ARBA00022729"/>
    </source>
</evidence>
<gene>
    <name evidence="9" type="ORF">GCM10022291_26040</name>
</gene>
<evidence type="ECO:0000256" key="7">
    <source>
        <dbReference type="SAM" id="MobiDB-lite"/>
    </source>
</evidence>
<dbReference type="PANTHER" id="PTHR45953:SF1">
    <property type="entry name" value="IDURONATE 2-SULFATASE"/>
    <property type="match status" value="1"/>
</dbReference>
<name>A0ABP8CD96_9FLAO</name>
<dbReference type="InterPro" id="IPR000917">
    <property type="entry name" value="Sulfatase_N"/>
</dbReference>
<keyword evidence="3" id="KW-0479">Metal-binding</keyword>
<evidence type="ECO:0000259" key="8">
    <source>
        <dbReference type="Pfam" id="PF00884"/>
    </source>
</evidence>
<dbReference type="InterPro" id="IPR024607">
    <property type="entry name" value="Sulfatase_CS"/>
</dbReference>
<proteinExistence type="inferred from homology"/>
<dbReference type="EMBL" id="BAABCA010000005">
    <property type="protein sequence ID" value="GAA4237851.1"/>
    <property type="molecule type" value="Genomic_DNA"/>
</dbReference>
<keyword evidence="4" id="KW-0732">Signal</keyword>
<evidence type="ECO:0000256" key="3">
    <source>
        <dbReference type="ARBA" id="ARBA00022723"/>
    </source>
</evidence>
<evidence type="ECO:0000313" key="9">
    <source>
        <dbReference type="EMBL" id="GAA4237851.1"/>
    </source>
</evidence>
<feature type="compositionally biased region" description="Basic and acidic residues" evidence="7">
    <location>
        <begin position="142"/>
        <end position="161"/>
    </location>
</feature>
<evidence type="ECO:0000256" key="6">
    <source>
        <dbReference type="ARBA" id="ARBA00022837"/>
    </source>
</evidence>
<dbReference type="CDD" id="cd16030">
    <property type="entry name" value="iduronate-2-sulfatase"/>
    <property type="match status" value="1"/>
</dbReference>
<dbReference type="SUPFAM" id="SSF53649">
    <property type="entry name" value="Alkaline phosphatase-like"/>
    <property type="match status" value="1"/>
</dbReference>
<comment type="cofactor">
    <cofactor evidence="1">
        <name>Ca(2+)</name>
        <dbReference type="ChEBI" id="CHEBI:29108"/>
    </cofactor>
</comment>
<protein>
    <recommendedName>
        <fullName evidence="8">Sulfatase N-terminal domain-containing protein</fullName>
    </recommendedName>
</protein>
<reference evidence="10" key="1">
    <citation type="journal article" date="2019" name="Int. J. Syst. Evol. Microbiol.">
        <title>The Global Catalogue of Microorganisms (GCM) 10K type strain sequencing project: providing services to taxonomists for standard genome sequencing and annotation.</title>
        <authorList>
            <consortium name="The Broad Institute Genomics Platform"/>
            <consortium name="The Broad Institute Genome Sequencing Center for Infectious Disease"/>
            <person name="Wu L."/>
            <person name="Ma J."/>
        </authorList>
    </citation>
    <scope>NUCLEOTIDE SEQUENCE [LARGE SCALE GENOMIC DNA]</scope>
    <source>
        <strain evidence="10">JCM 17630</strain>
    </source>
</reference>
<dbReference type="PANTHER" id="PTHR45953">
    <property type="entry name" value="IDURONATE 2-SULFATASE"/>
    <property type="match status" value="1"/>
</dbReference>
<evidence type="ECO:0000256" key="2">
    <source>
        <dbReference type="ARBA" id="ARBA00008779"/>
    </source>
</evidence>
<feature type="region of interest" description="Disordered" evidence="7">
    <location>
        <begin position="136"/>
        <end position="171"/>
    </location>
</feature>
<dbReference type="Pfam" id="PF00884">
    <property type="entry name" value="Sulfatase"/>
    <property type="match status" value="1"/>
</dbReference>
<organism evidence="9 10">
    <name type="scientific">Postechiella marina</name>
    <dbReference type="NCBI Taxonomy" id="943941"/>
    <lineage>
        <taxon>Bacteria</taxon>
        <taxon>Pseudomonadati</taxon>
        <taxon>Bacteroidota</taxon>
        <taxon>Flavobacteriia</taxon>
        <taxon>Flavobacteriales</taxon>
        <taxon>Flavobacteriaceae</taxon>
        <taxon>Postechiella</taxon>
    </lineage>
</organism>
<keyword evidence="10" id="KW-1185">Reference proteome</keyword>
<evidence type="ECO:0000313" key="10">
    <source>
        <dbReference type="Proteomes" id="UP001501496"/>
    </source>
</evidence>
<dbReference type="InterPro" id="IPR017850">
    <property type="entry name" value="Alkaline_phosphatase_core_sf"/>
</dbReference>
<dbReference type="RefSeq" id="WP_344788714.1">
    <property type="nucleotide sequence ID" value="NZ_BAABCA010000005.1"/>
</dbReference>
<keyword evidence="5" id="KW-0378">Hydrolase</keyword>
<accession>A0ABP8CD96</accession>
<comment type="caution">
    <text evidence="9">The sequence shown here is derived from an EMBL/GenBank/DDBJ whole genome shotgun (WGS) entry which is preliminary data.</text>
</comment>
<comment type="similarity">
    <text evidence="2">Belongs to the sulfatase family.</text>
</comment>
<dbReference type="Proteomes" id="UP001501496">
    <property type="component" value="Unassembled WGS sequence"/>
</dbReference>
<dbReference type="InterPro" id="IPR035874">
    <property type="entry name" value="IDS"/>
</dbReference>
<feature type="domain" description="Sulfatase N-terminal" evidence="8">
    <location>
        <begin position="33"/>
        <end position="383"/>
    </location>
</feature>
<keyword evidence="6" id="KW-0106">Calcium</keyword>
<evidence type="ECO:0000256" key="1">
    <source>
        <dbReference type="ARBA" id="ARBA00001913"/>
    </source>
</evidence>
<evidence type="ECO:0000256" key="5">
    <source>
        <dbReference type="ARBA" id="ARBA00022801"/>
    </source>
</evidence>
<sequence>MKFEKLKVFTVLVAIIVSSLNTIKGQSKKNQKPNVLFIMVDDMNDWVGAFGGNPQALTPNMDKLAAKSTVFKNAYCSAALCNPSRTSMLTGYQPFTTGVYGNVEVFRKIKGFENTVTLPQYFAKNGYKTAAAGKIFHNPRGTKPEPKEGSDPGSFQEEHKGGLGTPYPKQRFQNGLNFKRAGVKGSKTKSFDWGPVDVADEKTPDWKSADYAANFLQKNHDKPFFLACGIFRPHLPLYAPKKYFDLFNEDDIVLPEVLKNDLQDVGKIGSNWSGGKLHNEILLNKKWKSAVRGYLASLAFADACVGHVLDNLNNSNYKDNTIIVLMGDHGWHLGEKEHWSKQTLWEESAKTPLIIFDPRNKSKSVSVRTVSLIDIYPTLIELCNLPKKDDLDGHSFKHLVANPEGDWQHSALTTKGLGNHSLRNENYRYIVYSDGFEELYDHRIDPMEWYNIANNKQNIKVLEGFRKELKALLN</sequence>
<dbReference type="Gene3D" id="3.40.720.10">
    <property type="entry name" value="Alkaline Phosphatase, subunit A"/>
    <property type="match status" value="1"/>
</dbReference>
<dbReference type="PROSITE" id="PS00149">
    <property type="entry name" value="SULFATASE_2"/>
    <property type="match status" value="1"/>
</dbReference>